<gene>
    <name evidence="1" type="ORF">KIH79_05835</name>
</gene>
<keyword evidence="2" id="KW-1185">Reference proteome</keyword>
<dbReference type="EMBL" id="JAHBBH010000012">
    <property type="protein sequence ID" value="MBW3092471.1"/>
    <property type="molecule type" value="Genomic_DNA"/>
</dbReference>
<dbReference type="PANTHER" id="PTHR22925">
    <property type="entry name" value="GLYCOSYL HYDROLASE 43 FAMILY MEMBER"/>
    <property type="match status" value="1"/>
</dbReference>
<accession>A0ABS6WEJ0</accession>
<evidence type="ECO:0000313" key="2">
    <source>
        <dbReference type="Proteomes" id="UP000700815"/>
    </source>
</evidence>
<name>A0ABS6WEJ0_9BIFI</name>
<organism evidence="1 2">
    <name type="scientific">Bifidobacterium miconis</name>
    <dbReference type="NCBI Taxonomy" id="2834435"/>
    <lineage>
        <taxon>Bacteria</taxon>
        <taxon>Bacillati</taxon>
        <taxon>Actinomycetota</taxon>
        <taxon>Actinomycetes</taxon>
        <taxon>Bifidobacteriales</taxon>
        <taxon>Bifidobacteriaceae</taxon>
        <taxon>Bifidobacterium</taxon>
    </lineage>
</organism>
<dbReference type="RefSeq" id="WP_219058544.1">
    <property type="nucleotide sequence ID" value="NZ_JAHBBH010000012.1"/>
</dbReference>
<sequence length="521" mass="56248">MATIFNGVSWFDDRGEAVNAHGACVVEERGTYYLFGEYKTDDRNMFIGFSCYSSRDLAIWHFERLVLPRQRDGRLGPDRVGERVKVMRCPATGKYVMLMHSDNLEYKDPMTLMAVSDTIDGEYRIVGPLLCDGQPIRMWDMGTFQDTDGTGYLLVHGGHIYRLSNDYLSAELIQPDTLEPYGESPAMAHVGDTYYLIMSNLTGWDRNDNFYLTAPDPSGPWTYRGNVAPQGTCTWDSQSSFIFPLHTEHGDRLIYMGDRWSFPHQASCASQVWLPLRFDDGVASVGDGSADAATLADDVALADAAGLDALDPADAPTATTDTATESGAVAGRPADFGRPLLPRYADAWDTATGEPVALRGETVALSLYSNRRGDASSAVVEIGGDAGGADDAAAIVDNGDGTARLALIGLRSKDGGVGRVVIRRLDGGNDHVDDRTAESGAGREADVVACDASAPIVSQLFDCYAQSAYSGPLFVSTPLPAGRYSVTVQALGETGLWIEKTGTRRGGADSYVNVWHALLLR</sequence>
<protein>
    <recommendedName>
        <fullName evidence="3">Glycosyl hydrolase family 43</fullName>
    </recommendedName>
</protein>
<comment type="caution">
    <text evidence="1">The sequence shown here is derived from an EMBL/GenBank/DDBJ whole genome shotgun (WGS) entry which is preliminary data.</text>
</comment>
<reference evidence="1 2" key="1">
    <citation type="submission" date="2021-05" db="EMBL/GenBank/DDBJ databases">
        <title>Phylogenetic classification of ten novel species belonging to the genus Bifidobacterium comprising B. colchicus sp. nov., B. abeli sp. nov., B. bicoloris sp. nov., B. guerezis sp. nov., B. rosaliae sp. nov., B. santillanensis sp. nov., B. argentati sp. nov., B. amazzoni sp. nov., B. pluviali sp. nov., and B. pinnaculum sp. nov.</title>
        <authorList>
            <person name="Lugli G.A."/>
            <person name="Ruiz Garcia L."/>
            <person name="Margolles A."/>
            <person name="Ventura M."/>
        </authorList>
    </citation>
    <scope>NUCLEOTIDE SEQUENCE [LARGE SCALE GENOMIC DNA]</scope>
    <source>
        <strain evidence="1 2">82T10</strain>
    </source>
</reference>
<dbReference type="Proteomes" id="UP000700815">
    <property type="component" value="Unassembled WGS sequence"/>
</dbReference>
<proteinExistence type="predicted"/>
<evidence type="ECO:0008006" key="3">
    <source>
        <dbReference type="Google" id="ProtNLM"/>
    </source>
</evidence>
<evidence type="ECO:0000313" key="1">
    <source>
        <dbReference type="EMBL" id="MBW3092471.1"/>
    </source>
</evidence>
<dbReference type="CDD" id="cd18821">
    <property type="entry name" value="GH43_Pc3Gal43A-like"/>
    <property type="match status" value="1"/>
</dbReference>
<dbReference type="PANTHER" id="PTHR22925:SF3">
    <property type="entry name" value="GLYCOSYL HYDROLASE FAMILY PROTEIN 43"/>
    <property type="match status" value="1"/>
</dbReference>